<dbReference type="SFLD" id="SFLDS00003">
    <property type="entry name" value="Haloacid_Dehalogenase"/>
    <property type="match status" value="1"/>
</dbReference>
<dbReference type="PANTHER" id="PTHR43316">
    <property type="entry name" value="HYDROLASE, HALOACID DELAHOGENASE-RELATED"/>
    <property type="match status" value="1"/>
</dbReference>
<dbReference type="EMBL" id="JACJIA010000003">
    <property type="protein sequence ID" value="MBA8951481.1"/>
    <property type="molecule type" value="Genomic_DNA"/>
</dbReference>
<dbReference type="Proteomes" id="UP000572680">
    <property type="component" value="Unassembled WGS sequence"/>
</dbReference>
<keyword evidence="1" id="KW-0378">Hydrolase</keyword>
<name>A0A7W3LNM7_ACTNM</name>
<gene>
    <name evidence="2" type="ORF">HNR61_003112</name>
</gene>
<proteinExistence type="predicted"/>
<keyword evidence="3" id="KW-1185">Reference proteome</keyword>
<protein>
    <submittedName>
        <fullName evidence="2">FMN phosphatase YigB (HAD superfamily)</fullName>
    </submittedName>
</protein>
<dbReference type="InterPro" id="IPR036412">
    <property type="entry name" value="HAD-like_sf"/>
</dbReference>
<dbReference type="Pfam" id="PF00702">
    <property type="entry name" value="Hydrolase"/>
    <property type="match status" value="1"/>
</dbReference>
<dbReference type="RefSeq" id="WP_182843795.1">
    <property type="nucleotide sequence ID" value="NZ_BAAALP010000070.1"/>
</dbReference>
<reference evidence="2 3" key="1">
    <citation type="submission" date="2020-08" db="EMBL/GenBank/DDBJ databases">
        <title>Genomic Encyclopedia of Type Strains, Phase IV (KMG-IV): sequencing the most valuable type-strain genomes for metagenomic binning, comparative biology and taxonomic classification.</title>
        <authorList>
            <person name="Goeker M."/>
        </authorList>
    </citation>
    <scope>NUCLEOTIDE SEQUENCE [LARGE SCALE GENOMIC DNA]</scope>
    <source>
        <strain evidence="2 3">DSM 44197</strain>
    </source>
</reference>
<dbReference type="SFLD" id="SFLDG01129">
    <property type="entry name" value="C1.5:_HAD__Beta-PGM__Phosphata"/>
    <property type="match status" value="1"/>
</dbReference>
<dbReference type="Gene3D" id="3.40.50.1000">
    <property type="entry name" value="HAD superfamily/HAD-like"/>
    <property type="match status" value="1"/>
</dbReference>
<dbReference type="SUPFAM" id="SSF56784">
    <property type="entry name" value="HAD-like"/>
    <property type="match status" value="1"/>
</dbReference>
<organism evidence="2 3">
    <name type="scientific">Actinomadura namibiensis</name>
    <dbReference type="NCBI Taxonomy" id="182080"/>
    <lineage>
        <taxon>Bacteria</taxon>
        <taxon>Bacillati</taxon>
        <taxon>Actinomycetota</taxon>
        <taxon>Actinomycetes</taxon>
        <taxon>Streptosporangiales</taxon>
        <taxon>Thermomonosporaceae</taxon>
        <taxon>Actinomadura</taxon>
    </lineage>
</organism>
<evidence type="ECO:0000313" key="3">
    <source>
        <dbReference type="Proteomes" id="UP000572680"/>
    </source>
</evidence>
<dbReference type="InterPro" id="IPR051540">
    <property type="entry name" value="S-2-haloacid_dehalogenase"/>
</dbReference>
<sequence length="239" mass="25774">MTETFPDGFPATANRPIQAVFFDIGETLVNEGEIYGRWADWLGVPRHTFLTKLGALLATGGTHLDLFEYFKPGFDLAEEEAKRAAAGVPNGFGPADLYPDAHDCLAGLRGQGLFVGVAGNQPVGAEAQFAALGLPYDVLGISDVWGVEKPSPEFFERCAQLADVLPDHVLYVGDRIDNDLRPALRFGMHAAFLRRGPWGHIQEDPGALAEATFVLDDLTGLPDLVAAYNSPDRPLGDIP</sequence>
<dbReference type="InterPro" id="IPR006439">
    <property type="entry name" value="HAD-SF_hydro_IA"/>
</dbReference>
<comment type="caution">
    <text evidence="2">The sequence shown here is derived from an EMBL/GenBank/DDBJ whole genome shotgun (WGS) entry which is preliminary data.</text>
</comment>
<dbReference type="GO" id="GO:0016787">
    <property type="term" value="F:hydrolase activity"/>
    <property type="evidence" value="ECO:0007669"/>
    <property type="project" value="UniProtKB-KW"/>
</dbReference>
<dbReference type="NCBIfam" id="TIGR01549">
    <property type="entry name" value="HAD-SF-IA-v1"/>
    <property type="match status" value="1"/>
</dbReference>
<accession>A0A7W3LNM7</accession>
<dbReference type="PANTHER" id="PTHR43316:SF3">
    <property type="entry name" value="HALOACID DEHALOGENASE, TYPE II (AFU_ORTHOLOGUE AFUA_2G07750)-RELATED"/>
    <property type="match status" value="1"/>
</dbReference>
<dbReference type="AlphaFoldDB" id="A0A7W3LNM7"/>
<evidence type="ECO:0000313" key="2">
    <source>
        <dbReference type="EMBL" id="MBA8951481.1"/>
    </source>
</evidence>
<evidence type="ECO:0000256" key="1">
    <source>
        <dbReference type="ARBA" id="ARBA00022801"/>
    </source>
</evidence>
<dbReference type="InterPro" id="IPR023214">
    <property type="entry name" value="HAD_sf"/>
</dbReference>